<proteinExistence type="predicted"/>
<dbReference type="Proteomes" id="UP000742631">
    <property type="component" value="Unassembled WGS sequence"/>
</dbReference>
<dbReference type="EMBL" id="DYYG01000013">
    <property type="protein sequence ID" value="HJE22955.1"/>
    <property type="molecule type" value="Genomic_DNA"/>
</dbReference>
<dbReference type="AlphaFoldDB" id="A0A921JDT8"/>
<organism evidence="1 2">
    <name type="scientific">Methylorubrum populi</name>
    <dbReference type="NCBI Taxonomy" id="223967"/>
    <lineage>
        <taxon>Bacteria</taxon>
        <taxon>Pseudomonadati</taxon>
        <taxon>Pseudomonadota</taxon>
        <taxon>Alphaproteobacteria</taxon>
        <taxon>Hyphomicrobiales</taxon>
        <taxon>Methylobacteriaceae</taxon>
        <taxon>Methylorubrum</taxon>
    </lineage>
</organism>
<evidence type="ECO:0000313" key="1">
    <source>
        <dbReference type="EMBL" id="HJE22955.1"/>
    </source>
</evidence>
<reference evidence="1" key="1">
    <citation type="journal article" date="2021" name="PeerJ">
        <title>Extensive microbial diversity within the chicken gut microbiome revealed by metagenomics and culture.</title>
        <authorList>
            <person name="Gilroy R."/>
            <person name="Ravi A."/>
            <person name="Getino M."/>
            <person name="Pursley I."/>
            <person name="Horton D.L."/>
            <person name="Alikhan N.F."/>
            <person name="Baker D."/>
            <person name="Gharbi K."/>
            <person name="Hall N."/>
            <person name="Watson M."/>
            <person name="Adriaenssens E.M."/>
            <person name="Foster-Nyarko E."/>
            <person name="Jarju S."/>
            <person name="Secka A."/>
            <person name="Antonio M."/>
            <person name="Oren A."/>
            <person name="Chaudhuri R.R."/>
            <person name="La Ragione R."/>
            <person name="Hildebrand F."/>
            <person name="Pallen M.J."/>
        </authorList>
    </citation>
    <scope>NUCLEOTIDE SEQUENCE</scope>
    <source>
        <strain evidence="1">316</strain>
    </source>
</reference>
<accession>A0A921JDT8</accession>
<comment type="caution">
    <text evidence="1">The sequence shown here is derived from an EMBL/GenBank/DDBJ whole genome shotgun (WGS) entry which is preliminary data.</text>
</comment>
<evidence type="ECO:0000313" key="2">
    <source>
        <dbReference type="Proteomes" id="UP000742631"/>
    </source>
</evidence>
<sequence length="68" mass="6675">MIALAVLAAAIANVTLVVLLADRFGTEDVHASAGELTSLQGSGRPAAPAAAFSLANENTVAAATRIAA</sequence>
<gene>
    <name evidence="1" type="ORF">K8W01_04790</name>
</gene>
<reference evidence="1" key="2">
    <citation type="submission" date="2021-09" db="EMBL/GenBank/DDBJ databases">
        <authorList>
            <person name="Gilroy R."/>
        </authorList>
    </citation>
    <scope>NUCLEOTIDE SEQUENCE</scope>
    <source>
        <strain evidence="1">316</strain>
    </source>
</reference>
<name>A0A921JDT8_9HYPH</name>
<protein>
    <submittedName>
        <fullName evidence="1">Uncharacterized protein</fullName>
    </submittedName>
</protein>